<reference evidence="1 2" key="1">
    <citation type="submission" date="2018-11" db="EMBL/GenBank/DDBJ databases">
        <title>Parancylomarina longa gen. nov., sp. nov., isolated from sediments of southern Okinawa.</title>
        <authorList>
            <person name="Fu T."/>
        </authorList>
    </citation>
    <scope>NUCLEOTIDE SEQUENCE [LARGE SCALE GENOMIC DNA]</scope>
    <source>
        <strain evidence="1 2">T3-2 S1-C</strain>
    </source>
</reference>
<accession>A0A434AT92</accession>
<dbReference type="OrthoDB" id="5458416at2"/>
<evidence type="ECO:0000313" key="2">
    <source>
        <dbReference type="Proteomes" id="UP000282985"/>
    </source>
</evidence>
<dbReference type="EMBL" id="RJJX01000017">
    <property type="protein sequence ID" value="RUT77626.1"/>
    <property type="molecule type" value="Genomic_DNA"/>
</dbReference>
<protein>
    <submittedName>
        <fullName evidence="1">Uncharacterized protein</fullName>
    </submittedName>
</protein>
<proteinExistence type="predicted"/>
<sequence>MFPLFCPVREKDWLHRWAYRMIFLKSGFAEKDCVFATLHQGAEETIWFVTKYKLEELIIEFVRHTLDQEVVKISIHLIENKGENIITNISYQDTVLNKERETYMNKEFKNDFAESMIWWGKAINYYLRSGKMLIPNK</sequence>
<dbReference type="Proteomes" id="UP000282985">
    <property type="component" value="Unassembled WGS sequence"/>
</dbReference>
<gene>
    <name evidence="1" type="ORF">DLK05_11890</name>
</gene>
<evidence type="ECO:0000313" key="1">
    <source>
        <dbReference type="EMBL" id="RUT77626.1"/>
    </source>
</evidence>
<dbReference type="RefSeq" id="WP_127344192.1">
    <property type="nucleotide sequence ID" value="NZ_RJJX01000017.1"/>
</dbReference>
<dbReference type="AlphaFoldDB" id="A0A434AT92"/>
<organism evidence="1 2">
    <name type="scientific">Ancylomarina longa</name>
    <dbReference type="NCBI Taxonomy" id="2487017"/>
    <lineage>
        <taxon>Bacteria</taxon>
        <taxon>Pseudomonadati</taxon>
        <taxon>Bacteroidota</taxon>
        <taxon>Bacteroidia</taxon>
        <taxon>Marinilabiliales</taxon>
        <taxon>Marinifilaceae</taxon>
        <taxon>Ancylomarina</taxon>
    </lineage>
</organism>
<name>A0A434AT92_9BACT</name>
<keyword evidence="2" id="KW-1185">Reference proteome</keyword>
<comment type="caution">
    <text evidence="1">The sequence shown here is derived from an EMBL/GenBank/DDBJ whole genome shotgun (WGS) entry which is preliminary data.</text>
</comment>